<keyword evidence="9" id="KW-0067">ATP-binding</keyword>
<gene>
    <name evidence="9" type="ORF">WG926_25020</name>
</gene>
<feature type="domain" description="Histidine kinase" evidence="8">
    <location>
        <begin position="419"/>
        <end position="640"/>
    </location>
</feature>
<dbReference type="CDD" id="cd00082">
    <property type="entry name" value="HisKA"/>
    <property type="match status" value="1"/>
</dbReference>
<evidence type="ECO:0000256" key="3">
    <source>
        <dbReference type="ARBA" id="ARBA00022553"/>
    </source>
</evidence>
<dbReference type="SUPFAM" id="SSF47384">
    <property type="entry name" value="Homodimeric domain of signal transducing histidine kinase"/>
    <property type="match status" value="1"/>
</dbReference>
<evidence type="ECO:0000256" key="1">
    <source>
        <dbReference type="ARBA" id="ARBA00000085"/>
    </source>
</evidence>
<dbReference type="Gene3D" id="3.30.450.20">
    <property type="entry name" value="PAS domain"/>
    <property type="match status" value="1"/>
</dbReference>
<dbReference type="EMBL" id="JBBKTW010000012">
    <property type="protein sequence ID" value="MEN2991599.1"/>
    <property type="molecule type" value="Genomic_DNA"/>
</dbReference>
<dbReference type="InterPro" id="IPR003661">
    <property type="entry name" value="HisK_dim/P_dom"/>
</dbReference>
<dbReference type="PRINTS" id="PR00344">
    <property type="entry name" value="BCTRLSENSOR"/>
</dbReference>
<keyword evidence="10" id="KW-1185">Reference proteome</keyword>
<dbReference type="InterPro" id="IPR036097">
    <property type="entry name" value="HisK_dim/P_sf"/>
</dbReference>
<dbReference type="SMART" id="SM00388">
    <property type="entry name" value="HisKA"/>
    <property type="match status" value="1"/>
</dbReference>
<keyword evidence="4" id="KW-0808">Transferase</keyword>
<dbReference type="RefSeq" id="WP_345938569.1">
    <property type="nucleotide sequence ID" value="NZ_JBBKTW010000012.1"/>
</dbReference>
<dbReference type="Gene3D" id="3.30.565.10">
    <property type="entry name" value="Histidine kinase-like ATPase, C-terminal domain"/>
    <property type="match status" value="1"/>
</dbReference>
<evidence type="ECO:0000256" key="5">
    <source>
        <dbReference type="ARBA" id="ARBA00022777"/>
    </source>
</evidence>
<evidence type="ECO:0000313" key="10">
    <source>
        <dbReference type="Proteomes" id="UP001413721"/>
    </source>
</evidence>
<dbReference type="PANTHER" id="PTHR43047:SF63">
    <property type="entry name" value="HISTIDINE KINASE"/>
    <property type="match status" value="1"/>
</dbReference>
<evidence type="ECO:0000256" key="2">
    <source>
        <dbReference type="ARBA" id="ARBA00012438"/>
    </source>
</evidence>
<keyword evidence="7" id="KW-0812">Transmembrane</keyword>
<dbReference type="Proteomes" id="UP001413721">
    <property type="component" value="Unassembled WGS sequence"/>
</dbReference>
<dbReference type="PANTHER" id="PTHR43047">
    <property type="entry name" value="TWO-COMPONENT HISTIDINE PROTEIN KINASE"/>
    <property type="match status" value="1"/>
</dbReference>
<dbReference type="InterPro" id="IPR005467">
    <property type="entry name" value="His_kinase_dom"/>
</dbReference>
<dbReference type="Pfam" id="PF02518">
    <property type="entry name" value="HATPase_c"/>
    <property type="match status" value="1"/>
</dbReference>
<dbReference type="InterPro" id="IPR036890">
    <property type="entry name" value="HATPase_C_sf"/>
</dbReference>
<keyword evidence="6" id="KW-0175">Coiled coil</keyword>
<feature type="coiled-coil region" evidence="6">
    <location>
        <begin position="385"/>
        <end position="412"/>
    </location>
</feature>
<dbReference type="GO" id="GO:0005524">
    <property type="term" value="F:ATP binding"/>
    <property type="evidence" value="ECO:0007669"/>
    <property type="project" value="UniProtKB-KW"/>
</dbReference>
<keyword evidence="3" id="KW-0597">Phosphoprotein</keyword>
<keyword evidence="5" id="KW-0418">Kinase</keyword>
<proteinExistence type="predicted"/>
<dbReference type="SUPFAM" id="SSF55874">
    <property type="entry name" value="ATPase domain of HSP90 chaperone/DNA topoisomerase II/histidine kinase"/>
    <property type="match status" value="1"/>
</dbReference>
<evidence type="ECO:0000256" key="7">
    <source>
        <dbReference type="SAM" id="Phobius"/>
    </source>
</evidence>
<reference evidence="9 10" key="1">
    <citation type="submission" date="2024-03" db="EMBL/GenBank/DDBJ databases">
        <title>High-quality draft genome sequencing of Tistrella sp. BH-R2-4.</title>
        <authorList>
            <person name="Dong C."/>
        </authorList>
    </citation>
    <scope>NUCLEOTIDE SEQUENCE [LARGE SCALE GENOMIC DNA]</scope>
    <source>
        <strain evidence="9 10">BH-R2-4</strain>
    </source>
</reference>
<evidence type="ECO:0000256" key="6">
    <source>
        <dbReference type="SAM" id="Coils"/>
    </source>
</evidence>
<comment type="catalytic activity">
    <reaction evidence="1">
        <text>ATP + protein L-histidine = ADP + protein N-phospho-L-histidine.</text>
        <dbReference type="EC" id="2.7.13.3"/>
    </reaction>
</comment>
<dbReference type="InterPro" id="IPR004358">
    <property type="entry name" value="Sig_transdc_His_kin-like_C"/>
</dbReference>
<sequence length="644" mass="68471">MAGWLATVVYGCVLFSAGGGLYVQYQQRFATLMSDRQARLQTGAEMIATSARIAAVEVDALAIAATMAITDRSAQPLPMLPDGPVGAGDDGGTMPMFQVPPGAGVSGRLTGRLHRDPDRAMVMAAEVAAVARIEPFMLQALRQLPEAAWIYYISDLGFLMLYPYGPSSQTRFHDDLLTGAVLTPARPAVNPTGRQFWTAPHDDAAGRVPVVTLVRPVLADDRFRGVIALDVTIAAIASMLRQIGTTAGTPMLVDDTGRIVATADAGSVGSSHAGGSVLPVAGQTAGQTIDAVWQAAGARGSFADTRAAGDDGTIRAANGMALFTRPIAGTPWTLVHGTDLRRTQASVLAMMWPEAVAALLLLSMLLALEVNRRTLRSLIRKRALLSARVNELAHAREDLARARDEAQAANHAKTAFLAHMSHELRTPLNAVIGMAEALKAQIFGPLVPKQMEYASDIANAGSHLLELINDLLDLARIEAGEATLDEEVVMVDDIVRPAIAMISARARKAGHVLHLMTPSRPVAISCDSRKLRQVLINLLTNAVKFTPDGGRISLVVRLMPDRSLTITVTDNGRGMALDEIPRALQPFRRIDSDPMVRRQEGAGLGLAIVSSFVALHDGIMQVNSTPGTGTSIAVHLPTTRVSAQ</sequence>
<comment type="caution">
    <text evidence="9">The sequence shown here is derived from an EMBL/GenBank/DDBJ whole genome shotgun (WGS) entry which is preliminary data.</text>
</comment>
<evidence type="ECO:0000256" key="4">
    <source>
        <dbReference type="ARBA" id="ARBA00022679"/>
    </source>
</evidence>
<keyword evidence="7" id="KW-0472">Membrane</keyword>
<accession>A0ABU9YS00</accession>
<dbReference type="Gene3D" id="1.10.287.130">
    <property type="match status" value="1"/>
</dbReference>
<evidence type="ECO:0000313" key="9">
    <source>
        <dbReference type="EMBL" id="MEN2991599.1"/>
    </source>
</evidence>
<name>A0ABU9YS00_9PROT</name>
<dbReference type="Pfam" id="PF00512">
    <property type="entry name" value="HisKA"/>
    <property type="match status" value="1"/>
</dbReference>
<dbReference type="EC" id="2.7.13.3" evidence="2"/>
<dbReference type="SMART" id="SM00387">
    <property type="entry name" value="HATPase_c"/>
    <property type="match status" value="1"/>
</dbReference>
<dbReference type="CDD" id="cd18773">
    <property type="entry name" value="PDC1_HK_sensor"/>
    <property type="match status" value="1"/>
</dbReference>
<organism evidence="9 10">
    <name type="scientific">Tistrella arctica</name>
    <dbReference type="NCBI Taxonomy" id="3133430"/>
    <lineage>
        <taxon>Bacteria</taxon>
        <taxon>Pseudomonadati</taxon>
        <taxon>Pseudomonadota</taxon>
        <taxon>Alphaproteobacteria</taxon>
        <taxon>Geminicoccales</taxon>
        <taxon>Geminicoccaceae</taxon>
        <taxon>Tistrella</taxon>
    </lineage>
</organism>
<keyword evidence="9" id="KW-0547">Nucleotide-binding</keyword>
<evidence type="ECO:0000259" key="8">
    <source>
        <dbReference type="PROSITE" id="PS50109"/>
    </source>
</evidence>
<dbReference type="InterPro" id="IPR003594">
    <property type="entry name" value="HATPase_dom"/>
</dbReference>
<protein>
    <recommendedName>
        <fullName evidence="2">histidine kinase</fullName>
        <ecNumber evidence="2">2.7.13.3</ecNumber>
    </recommendedName>
</protein>
<feature type="transmembrane region" description="Helical" evidence="7">
    <location>
        <begin position="350"/>
        <end position="370"/>
    </location>
</feature>
<keyword evidence="7" id="KW-1133">Transmembrane helix</keyword>
<dbReference type="PROSITE" id="PS50109">
    <property type="entry name" value="HIS_KIN"/>
    <property type="match status" value="1"/>
</dbReference>